<keyword evidence="2" id="KW-0732">Signal</keyword>
<dbReference type="EMBL" id="JAUSVY010000001">
    <property type="protein sequence ID" value="MDQ0503237.1"/>
    <property type="molecule type" value="Genomic_DNA"/>
</dbReference>
<evidence type="ECO:0000256" key="2">
    <source>
        <dbReference type="SAM" id="SignalP"/>
    </source>
</evidence>
<protein>
    <submittedName>
        <fullName evidence="3">Uncharacterized protein</fullName>
    </submittedName>
</protein>
<gene>
    <name evidence="3" type="ORF">QOZ94_000007</name>
</gene>
<feature type="compositionally biased region" description="Pro residues" evidence="1">
    <location>
        <begin position="47"/>
        <end position="58"/>
    </location>
</feature>
<accession>A0ABU0L819</accession>
<feature type="region of interest" description="Disordered" evidence="1">
    <location>
        <begin position="43"/>
        <end position="82"/>
    </location>
</feature>
<evidence type="ECO:0000313" key="4">
    <source>
        <dbReference type="Proteomes" id="UP001241747"/>
    </source>
</evidence>
<feature type="chain" id="PRO_5045881505" evidence="2">
    <location>
        <begin position="20"/>
        <end position="82"/>
    </location>
</feature>
<feature type="signal peptide" evidence="2">
    <location>
        <begin position="1"/>
        <end position="19"/>
    </location>
</feature>
<comment type="caution">
    <text evidence="3">The sequence shown here is derived from an EMBL/GenBank/DDBJ whole genome shotgun (WGS) entry which is preliminary data.</text>
</comment>
<dbReference type="Proteomes" id="UP001241747">
    <property type="component" value="Unassembled WGS sequence"/>
</dbReference>
<organism evidence="3 4">
    <name type="scientific">Xanthobacter agilis</name>
    <dbReference type="NCBI Taxonomy" id="47492"/>
    <lineage>
        <taxon>Bacteria</taxon>
        <taxon>Pseudomonadati</taxon>
        <taxon>Pseudomonadota</taxon>
        <taxon>Alphaproteobacteria</taxon>
        <taxon>Hyphomicrobiales</taxon>
        <taxon>Xanthobacteraceae</taxon>
        <taxon>Xanthobacter</taxon>
    </lineage>
</organism>
<keyword evidence="4" id="KW-1185">Reference proteome</keyword>
<evidence type="ECO:0000256" key="1">
    <source>
        <dbReference type="SAM" id="MobiDB-lite"/>
    </source>
</evidence>
<sequence length="82" mass="8187">MLRSSLLAGACLMAGTALAQPAQPPDFHPRPMCVPIATAGQSAAKPCPIPPPPQPGLPPLDEGSPCQCGAVEGQVRNGPPPG</sequence>
<proteinExistence type="predicted"/>
<evidence type="ECO:0000313" key="3">
    <source>
        <dbReference type="EMBL" id="MDQ0503237.1"/>
    </source>
</evidence>
<reference evidence="3 4" key="1">
    <citation type="submission" date="2023-07" db="EMBL/GenBank/DDBJ databases">
        <title>Genomic Encyclopedia of Type Strains, Phase IV (KMG-IV): sequencing the most valuable type-strain genomes for metagenomic binning, comparative biology and taxonomic classification.</title>
        <authorList>
            <person name="Goeker M."/>
        </authorList>
    </citation>
    <scope>NUCLEOTIDE SEQUENCE [LARGE SCALE GENOMIC DNA]</scope>
    <source>
        <strain evidence="3 4">DSM 3770</strain>
    </source>
</reference>
<name>A0ABU0L819_XANAG</name>